<dbReference type="CDD" id="cd11385">
    <property type="entry name" value="RagC_like"/>
    <property type="match status" value="1"/>
</dbReference>
<keyword evidence="4" id="KW-0378">Hydrolase</keyword>
<dbReference type="PANTHER" id="PTHR11259">
    <property type="entry name" value="RAS-RELATED GTP BINDING RAG/GTR YEAST"/>
    <property type="match status" value="1"/>
</dbReference>
<protein>
    <recommendedName>
        <fullName evidence="9">GTP-binding protein</fullName>
    </recommendedName>
</protein>
<gene>
    <name evidence="8" type="ORF">CLEP1334_LOCUS13234</name>
</gene>
<dbReference type="GO" id="GO:1904263">
    <property type="term" value="P:positive regulation of TORC1 signaling"/>
    <property type="evidence" value="ECO:0007669"/>
    <property type="project" value="TreeGrafter"/>
</dbReference>
<dbReference type="AlphaFoldDB" id="A0A7S0J1T1"/>
<dbReference type="GO" id="GO:0005764">
    <property type="term" value="C:lysosome"/>
    <property type="evidence" value="ECO:0007669"/>
    <property type="project" value="TreeGrafter"/>
</dbReference>
<evidence type="ECO:0000256" key="4">
    <source>
        <dbReference type="ARBA" id="ARBA00022801"/>
    </source>
</evidence>
<comment type="catalytic activity">
    <reaction evidence="7">
        <text>GTP + H2O = GDP + phosphate + H(+)</text>
        <dbReference type="Rhea" id="RHEA:19669"/>
        <dbReference type="ChEBI" id="CHEBI:15377"/>
        <dbReference type="ChEBI" id="CHEBI:15378"/>
        <dbReference type="ChEBI" id="CHEBI:37565"/>
        <dbReference type="ChEBI" id="CHEBI:43474"/>
        <dbReference type="ChEBI" id="CHEBI:58189"/>
    </reaction>
    <physiologicalReaction direction="left-to-right" evidence="7">
        <dbReference type="Rhea" id="RHEA:19670"/>
    </physiologicalReaction>
</comment>
<evidence type="ECO:0000256" key="5">
    <source>
        <dbReference type="ARBA" id="ARBA00023134"/>
    </source>
</evidence>
<name>A0A7S0J1T1_9EUKA</name>
<dbReference type="GO" id="GO:0009267">
    <property type="term" value="P:cellular response to starvation"/>
    <property type="evidence" value="ECO:0007669"/>
    <property type="project" value="TreeGrafter"/>
</dbReference>
<dbReference type="Gene3D" id="3.40.50.300">
    <property type="entry name" value="P-loop containing nucleotide triphosphate hydrolases"/>
    <property type="match status" value="1"/>
</dbReference>
<evidence type="ECO:0000256" key="3">
    <source>
        <dbReference type="ARBA" id="ARBA00022741"/>
    </source>
</evidence>
<keyword evidence="3" id="KW-0547">Nucleotide-binding</keyword>
<dbReference type="GO" id="GO:0010507">
    <property type="term" value="P:negative regulation of autophagy"/>
    <property type="evidence" value="ECO:0007669"/>
    <property type="project" value="TreeGrafter"/>
</dbReference>
<evidence type="ECO:0000256" key="1">
    <source>
        <dbReference type="ARBA" id="ARBA00004308"/>
    </source>
</evidence>
<dbReference type="InterPro" id="IPR006762">
    <property type="entry name" value="Gtr1_RagA"/>
</dbReference>
<dbReference type="GO" id="GO:0012505">
    <property type="term" value="C:endomembrane system"/>
    <property type="evidence" value="ECO:0007669"/>
    <property type="project" value="UniProtKB-SubCell"/>
</dbReference>
<dbReference type="GO" id="GO:0003924">
    <property type="term" value="F:GTPase activity"/>
    <property type="evidence" value="ECO:0007669"/>
    <property type="project" value="TreeGrafter"/>
</dbReference>
<keyword evidence="5" id="KW-0342">GTP-binding</keyword>
<dbReference type="Gene3D" id="3.30.450.190">
    <property type="match status" value="1"/>
</dbReference>
<dbReference type="GO" id="GO:1990131">
    <property type="term" value="C:Gtr1-Gtr2 GTPase complex"/>
    <property type="evidence" value="ECO:0007669"/>
    <property type="project" value="TreeGrafter"/>
</dbReference>
<dbReference type="GO" id="GO:0005525">
    <property type="term" value="F:GTP binding"/>
    <property type="evidence" value="ECO:0007669"/>
    <property type="project" value="UniProtKB-KW"/>
</dbReference>
<dbReference type="InterPro" id="IPR039400">
    <property type="entry name" value="RagC/D"/>
</dbReference>
<dbReference type="InterPro" id="IPR027417">
    <property type="entry name" value="P-loop_NTPase"/>
</dbReference>
<organism evidence="8">
    <name type="scientific">Calcidiscus leptoporus</name>
    <dbReference type="NCBI Taxonomy" id="127549"/>
    <lineage>
        <taxon>Eukaryota</taxon>
        <taxon>Haptista</taxon>
        <taxon>Haptophyta</taxon>
        <taxon>Prymnesiophyceae</taxon>
        <taxon>Coccolithales</taxon>
        <taxon>Calcidiscaceae</taxon>
        <taxon>Calcidiscus</taxon>
    </lineage>
</organism>
<keyword evidence="6" id="KW-0472">Membrane</keyword>
<comment type="similarity">
    <text evidence="2">Belongs to the GTR/RAG GTP-binding protein family.</text>
</comment>
<dbReference type="SUPFAM" id="SSF52540">
    <property type="entry name" value="P-loop containing nucleoside triphosphate hydrolases"/>
    <property type="match status" value="1"/>
</dbReference>
<accession>A0A7S0J1T1</accession>
<comment type="subcellular location">
    <subcellularLocation>
        <location evidence="1">Endomembrane system</location>
    </subcellularLocation>
</comment>
<evidence type="ECO:0000256" key="7">
    <source>
        <dbReference type="ARBA" id="ARBA00049117"/>
    </source>
</evidence>
<evidence type="ECO:0000256" key="6">
    <source>
        <dbReference type="ARBA" id="ARBA00023136"/>
    </source>
</evidence>
<reference evidence="8" key="1">
    <citation type="submission" date="2021-01" db="EMBL/GenBank/DDBJ databases">
        <authorList>
            <person name="Corre E."/>
            <person name="Pelletier E."/>
            <person name="Niang G."/>
            <person name="Scheremetjew M."/>
            <person name="Finn R."/>
            <person name="Kale V."/>
            <person name="Holt S."/>
            <person name="Cochrane G."/>
            <person name="Meng A."/>
            <person name="Brown T."/>
            <person name="Cohen L."/>
        </authorList>
    </citation>
    <scope>NUCLEOTIDE SEQUENCE</scope>
    <source>
        <strain evidence="8">RCC1130</strain>
    </source>
</reference>
<evidence type="ECO:0000313" key="8">
    <source>
        <dbReference type="EMBL" id="CAD8537952.1"/>
    </source>
</evidence>
<dbReference type="Pfam" id="PF04670">
    <property type="entry name" value="Gtr1_RagA"/>
    <property type="match status" value="1"/>
</dbReference>
<sequence length="315" mass="34669">MGARRAGKSSIQKVVFHKMSPHETLFLDSTNKLVKNDIANSSFVEFEVWDFPGHVDTASSAVKPEQTYGGCSAVIWVIDAQDDHAEALARLHATIAAAYALNPTIVFEVFVHKVDSFSDDQRIEAQREIQQHLMEELAAARLQHAKVNFHLTSIYDHSVFEAFSKVVQALIPQLPTLEMLLDTLVTSCRIEKAFLFDTISKIYIATDSSPVDIQSYELCADMIDVVIDVSGVYGLKGESDEDAVAAISTPAANSNCVITLNNGTALFLREVNRSLALVCLLKDSVLQQQGLLEYNCAAFRNSLFGLFHTSPPTVT</sequence>
<dbReference type="EMBL" id="HBER01026290">
    <property type="protein sequence ID" value="CAD8537952.1"/>
    <property type="molecule type" value="Transcribed_RNA"/>
</dbReference>
<dbReference type="PANTHER" id="PTHR11259:SF2">
    <property type="entry name" value="GH16429P"/>
    <property type="match status" value="1"/>
</dbReference>
<dbReference type="FunFam" id="3.40.50.300:FF:001086">
    <property type="entry name" value="GTP-binding protein GTR2"/>
    <property type="match status" value="1"/>
</dbReference>
<evidence type="ECO:0008006" key="9">
    <source>
        <dbReference type="Google" id="ProtNLM"/>
    </source>
</evidence>
<dbReference type="GO" id="GO:0005634">
    <property type="term" value="C:nucleus"/>
    <property type="evidence" value="ECO:0007669"/>
    <property type="project" value="TreeGrafter"/>
</dbReference>
<evidence type="ECO:0000256" key="2">
    <source>
        <dbReference type="ARBA" id="ARBA00007756"/>
    </source>
</evidence>
<proteinExistence type="inferred from homology"/>